<comment type="similarity">
    <text evidence="2">Belongs to the cytochrome P450 family.</text>
</comment>
<organism evidence="3 4">
    <name type="scientific">Microbaculum marinum</name>
    <dbReference type="NCBI Taxonomy" id="1764581"/>
    <lineage>
        <taxon>Bacteria</taxon>
        <taxon>Pseudomonadati</taxon>
        <taxon>Pseudomonadota</taxon>
        <taxon>Alphaproteobacteria</taxon>
        <taxon>Hyphomicrobiales</taxon>
        <taxon>Tepidamorphaceae</taxon>
        <taxon>Microbaculum</taxon>
    </lineage>
</organism>
<keyword evidence="4" id="KW-1185">Reference proteome</keyword>
<dbReference type="RefSeq" id="WP_340332170.1">
    <property type="nucleotide sequence ID" value="NZ_JAZHOF010000012.1"/>
</dbReference>
<dbReference type="GO" id="GO:0004497">
    <property type="term" value="F:monooxygenase activity"/>
    <property type="evidence" value="ECO:0007669"/>
    <property type="project" value="InterPro"/>
</dbReference>
<dbReference type="CDD" id="cd00302">
    <property type="entry name" value="cytochrome_P450"/>
    <property type="match status" value="1"/>
</dbReference>
<dbReference type="InterPro" id="IPR036396">
    <property type="entry name" value="Cyt_P450_sf"/>
</dbReference>
<dbReference type="GO" id="GO:0020037">
    <property type="term" value="F:heme binding"/>
    <property type="evidence" value="ECO:0007669"/>
    <property type="project" value="InterPro"/>
</dbReference>
<evidence type="ECO:0000313" key="3">
    <source>
        <dbReference type="EMBL" id="MEJ8574468.1"/>
    </source>
</evidence>
<dbReference type="Gene3D" id="1.10.630.10">
    <property type="entry name" value="Cytochrome P450"/>
    <property type="match status" value="2"/>
</dbReference>
<dbReference type="PANTHER" id="PTHR46696">
    <property type="entry name" value="P450, PUTATIVE (EUROFUNG)-RELATED"/>
    <property type="match status" value="1"/>
</dbReference>
<proteinExistence type="inferred from homology"/>
<comment type="cofactor">
    <cofactor evidence="1">
        <name>heme</name>
        <dbReference type="ChEBI" id="CHEBI:30413"/>
    </cofactor>
</comment>
<dbReference type="PANTHER" id="PTHR46696:SF1">
    <property type="entry name" value="CYTOCHROME P450 YJIB-RELATED"/>
    <property type="match status" value="1"/>
</dbReference>
<dbReference type="EMBL" id="JAZHOF010000012">
    <property type="protein sequence ID" value="MEJ8574468.1"/>
    <property type="molecule type" value="Genomic_DNA"/>
</dbReference>
<name>A0AAW9RZX8_9HYPH</name>
<protein>
    <submittedName>
        <fullName evidence="3">Cytochrome P450</fullName>
    </submittedName>
</protein>
<accession>A0AAW9RZX8</accession>
<comment type="caution">
    <text evidence="3">The sequence shown here is derived from an EMBL/GenBank/DDBJ whole genome shotgun (WGS) entry which is preliminary data.</text>
</comment>
<dbReference type="GO" id="GO:0005506">
    <property type="term" value="F:iron ion binding"/>
    <property type="evidence" value="ECO:0007669"/>
    <property type="project" value="InterPro"/>
</dbReference>
<dbReference type="GO" id="GO:0016705">
    <property type="term" value="F:oxidoreductase activity, acting on paired donors, with incorporation or reduction of molecular oxygen"/>
    <property type="evidence" value="ECO:0007669"/>
    <property type="project" value="InterPro"/>
</dbReference>
<dbReference type="SUPFAM" id="SSF48264">
    <property type="entry name" value="Cytochrome P450"/>
    <property type="match status" value="2"/>
</dbReference>
<evidence type="ECO:0000256" key="2">
    <source>
        <dbReference type="ARBA" id="ARBA00010617"/>
    </source>
</evidence>
<gene>
    <name evidence="3" type="ORF">V3328_23520</name>
</gene>
<sequence length="731" mass="79511">MSAPIPVPPPVVVSDPAAAVDVLRDRGYSVANIGSHLDRLEEATGEDFATLREVIQSSLIYQSGSGHLQTRRVLAKFFGERSISEWSDAIDAEIEAQVGRLAASRSPDLVRDFTDPLFAGIIGRLIGCRPGPATDLVDMVARTRVLTEPLLSLRQMRSMQAALGEIMALVPTEGFDPDVRPRPLAQVIAEDEPPVPDGVSIVATIATLVFAAHTMAESLAFALWGLLSREPALWEDAATDGWRERQLERLLSLYPSTLYLYRVADRDGEVAGCPVHAGQTVTLHMPAINDRIRARAADAGQTGECPLKAGQIMSFGTGAHKCPGEALARLVIGRAVPALAGAFPRLTLEREAVRFLRTHVIQTPSALPCDLWSRNEKAGSKLWQVKTASAARRIVTDDDAFGPPQMVDHLTALASSGGLDLDVAIRMARNALFFLSGERHDTARRLVAHTLGGSRIADWEPHVAATIGAAIVSLSAVPKPDLVSDFSEPLCRVVNRHVLGLHPTDLDRFDRLAPEFHKLLEPMLSLREILELQEVMAETIALVPLEAPAGEGMPKGLLQALVEARHPEFDPEDGRALALILYGAGFNMAHTLSNALHWILSLPAEDRRGVHESAWIADRMETILSLLGGPKFIYRMARRDVEIDGMAFAARDTARIHLAQVNRALPSGHLSFGRGLHHCVGAALTRLTLKLAIPALFRRHPDLALEPQAHVYSDYSQSVALKSLKCRKLSP</sequence>
<evidence type="ECO:0000256" key="1">
    <source>
        <dbReference type="ARBA" id="ARBA00001971"/>
    </source>
</evidence>
<dbReference type="Proteomes" id="UP001378188">
    <property type="component" value="Unassembled WGS sequence"/>
</dbReference>
<dbReference type="PROSITE" id="PS00086">
    <property type="entry name" value="CYTOCHROME_P450"/>
    <property type="match status" value="2"/>
</dbReference>
<dbReference type="PRINTS" id="PR00359">
    <property type="entry name" value="BP450"/>
</dbReference>
<dbReference type="InterPro" id="IPR002397">
    <property type="entry name" value="Cyt_P450_B"/>
</dbReference>
<dbReference type="InterPro" id="IPR017972">
    <property type="entry name" value="Cyt_P450_CS"/>
</dbReference>
<dbReference type="AlphaFoldDB" id="A0AAW9RZX8"/>
<reference evidence="3 4" key="1">
    <citation type="submission" date="2024-02" db="EMBL/GenBank/DDBJ databases">
        <title>Genome analysis and characterization of Microbaculum marinisediminis sp. nov., isolated from marine sediment.</title>
        <authorList>
            <person name="Du Z.-J."/>
            <person name="Ye Y.-Q."/>
            <person name="Zhang Z.-R."/>
            <person name="Yuan S.-M."/>
            <person name="Zhang X.-Y."/>
        </authorList>
    </citation>
    <scope>NUCLEOTIDE SEQUENCE [LARGE SCALE GENOMIC DNA]</scope>
    <source>
        <strain evidence="3 4">SDUM1044001</strain>
    </source>
</reference>
<evidence type="ECO:0000313" key="4">
    <source>
        <dbReference type="Proteomes" id="UP001378188"/>
    </source>
</evidence>